<feature type="non-terminal residue" evidence="4">
    <location>
        <position position="210"/>
    </location>
</feature>
<reference evidence="4 5" key="1">
    <citation type="submission" date="2014-04" db="EMBL/GenBank/DDBJ databases">
        <title>Genome evolution of avian class.</title>
        <authorList>
            <person name="Zhang G."/>
            <person name="Li C."/>
        </authorList>
    </citation>
    <scope>NUCLEOTIDE SEQUENCE [LARGE SCALE GENOMIC DNA]</scope>
    <source>
        <strain evidence="4">BGI_N341</strain>
    </source>
</reference>
<keyword evidence="5" id="KW-1185">Reference proteome</keyword>
<organism evidence="4 5">
    <name type="scientific">Tyto alba</name>
    <name type="common">Barn owl</name>
    <dbReference type="NCBI Taxonomy" id="56313"/>
    <lineage>
        <taxon>Eukaryota</taxon>
        <taxon>Metazoa</taxon>
        <taxon>Chordata</taxon>
        <taxon>Craniata</taxon>
        <taxon>Vertebrata</taxon>
        <taxon>Euteleostomi</taxon>
        <taxon>Archelosauria</taxon>
        <taxon>Archosauria</taxon>
        <taxon>Dinosauria</taxon>
        <taxon>Saurischia</taxon>
        <taxon>Theropoda</taxon>
        <taxon>Coelurosauria</taxon>
        <taxon>Aves</taxon>
        <taxon>Neognathae</taxon>
        <taxon>Neoaves</taxon>
        <taxon>Telluraves</taxon>
        <taxon>Strigiformes</taxon>
        <taxon>Tytonidae</taxon>
        <taxon>Tyto</taxon>
    </lineage>
</organism>
<feature type="non-terminal residue" evidence="4">
    <location>
        <position position="1"/>
    </location>
</feature>
<dbReference type="Proteomes" id="UP000054190">
    <property type="component" value="Unassembled WGS sequence"/>
</dbReference>
<evidence type="ECO:0000313" key="4">
    <source>
        <dbReference type="EMBL" id="KFV60175.1"/>
    </source>
</evidence>
<dbReference type="InterPro" id="IPR051320">
    <property type="entry name" value="Viral_Replic_Matur_Polypro"/>
</dbReference>
<comment type="similarity">
    <text evidence="1">Belongs to the beta type-B retroviral polymerase family. HERV class-II K(HML-2) pol subfamily.</text>
</comment>
<evidence type="ECO:0000259" key="3">
    <source>
        <dbReference type="PROSITE" id="PS50878"/>
    </source>
</evidence>
<dbReference type="PANTHER" id="PTHR33064:SF37">
    <property type="entry name" value="RIBONUCLEASE H"/>
    <property type="match status" value="1"/>
</dbReference>
<feature type="domain" description="Reverse transcriptase" evidence="3">
    <location>
        <begin position="1"/>
        <end position="156"/>
    </location>
</feature>
<dbReference type="InterPro" id="IPR000477">
    <property type="entry name" value="RT_dom"/>
</dbReference>
<dbReference type="SUPFAM" id="SSF56672">
    <property type="entry name" value="DNA/RNA polymerases"/>
    <property type="match status" value="1"/>
</dbReference>
<name>A0A093FU47_TYTAL</name>
<evidence type="ECO:0000313" key="5">
    <source>
        <dbReference type="Proteomes" id="UP000054190"/>
    </source>
</evidence>
<dbReference type="Gene3D" id="3.10.10.10">
    <property type="entry name" value="HIV Type 1 Reverse Transcriptase, subunit A, domain 1"/>
    <property type="match status" value="1"/>
</dbReference>
<dbReference type="InterPro" id="IPR043128">
    <property type="entry name" value="Rev_trsase/Diguanyl_cyclase"/>
</dbReference>
<accession>A0A093FU47</accession>
<sequence length="210" mass="23834">AALVVKDMVSRIPVKDKDKPQFAFTWEGTQYTFNRLPQGYKGSTTIAHNALAKLLDTVEVSGIHIYQYVDDILVSGNTKEVGKKAETSWDLLTKNELDIFPSKYQGTWQEIKFLRAWWVARAIVVPDDTLLSTEKGKIPGSKTELQQVLDTLGYRIKPIPGFLAIAHALYDLLQKNREWDLTPQHTEVPNILKDELKTYQSLGPLHTQDP</sequence>
<dbReference type="AlphaFoldDB" id="A0A093FU47"/>
<proteinExistence type="inferred from homology"/>
<dbReference type="GO" id="GO:0004523">
    <property type="term" value="F:RNA-DNA hybrid ribonuclease activity"/>
    <property type="evidence" value="ECO:0007669"/>
    <property type="project" value="UniProtKB-EC"/>
</dbReference>
<gene>
    <name evidence="4" type="ORF">N341_12457</name>
</gene>
<protein>
    <recommendedName>
        <fullName evidence="2">ribonuclease H</fullName>
        <ecNumber evidence="2">3.1.26.4</ecNumber>
    </recommendedName>
</protein>
<evidence type="ECO:0000256" key="2">
    <source>
        <dbReference type="ARBA" id="ARBA00012180"/>
    </source>
</evidence>
<dbReference type="EMBL" id="KK401514">
    <property type="protein sequence ID" value="KFV60175.1"/>
    <property type="molecule type" value="Genomic_DNA"/>
</dbReference>
<dbReference type="PROSITE" id="PS50878">
    <property type="entry name" value="RT_POL"/>
    <property type="match status" value="1"/>
</dbReference>
<dbReference type="Pfam" id="PF00078">
    <property type="entry name" value="RVT_1"/>
    <property type="match status" value="1"/>
</dbReference>
<dbReference type="InterPro" id="IPR043502">
    <property type="entry name" value="DNA/RNA_pol_sf"/>
</dbReference>
<dbReference type="EC" id="3.1.26.4" evidence="2"/>
<dbReference type="Gene3D" id="3.30.70.270">
    <property type="match status" value="2"/>
</dbReference>
<dbReference type="PANTHER" id="PTHR33064">
    <property type="entry name" value="POL PROTEIN"/>
    <property type="match status" value="1"/>
</dbReference>
<evidence type="ECO:0000256" key="1">
    <source>
        <dbReference type="ARBA" id="ARBA00010879"/>
    </source>
</evidence>